<dbReference type="SUPFAM" id="SSF53335">
    <property type="entry name" value="S-adenosyl-L-methionine-dependent methyltransferases"/>
    <property type="match status" value="1"/>
</dbReference>
<evidence type="ECO:0000259" key="1">
    <source>
        <dbReference type="Pfam" id="PF08241"/>
    </source>
</evidence>
<dbReference type="PANTHER" id="PTHR42912">
    <property type="entry name" value="METHYLTRANSFERASE"/>
    <property type="match status" value="1"/>
</dbReference>
<gene>
    <name evidence="2" type="ORF">FHR75_000297</name>
</gene>
<dbReference type="Proteomes" id="UP000533269">
    <property type="component" value="Unassembled WGS sequence"/>
</dbReference>
<dbReference type="RefSeq" id="WP_183390142.1">
    <property type="nucleotide sequence ID" value="NZ_JACHVY010000001.1"/>
</dbReference>
<dbReference type="GO" id="GO:0008757">
    <property type="term" value="F:S-adenosylmethionine-dependent methyltransferase activity"/>
    <property type="evidence" value="ECO:0007669"/>
    <property type="project" value="InterPro"/>
</dbReference>
<evidence type="ECO:0000313" key="2">
    <source>
        <dbReference type="EMBL" id="MBB2899509.1"/>
    </source>
</evidence>
<name>A0A7W4XVT2_KINRA</name>
<dbReference type="InterPro" id="IPR050508">
    <property type="entry name" value="Methyltransf_Superfamily"/>
</dbReference>
<keyword evidence="2" id="KW-0808">Transferase</keyword>
<dbReference type="AlphaFoldDB" id="A0A7W4XVT2"/>
<dbReference type="EMBL" id="JACHVY010000001">
    <property type="protein sequence ID" value="MBB2899509.1"/>
    <property type="molecule type" value="Genomic_DNA"/>
</dbReference>
<dbReference type="InterPro" id="IPR029063">
    <property type="entry name" value="SAM-dependent_MTases_sf"/>
</dbReference>
<keyword evidence="2" id="KW-0489">Methyltransferase</keyword>
<dbReference type="CDD" id="cd02440">
    <property type="entry name" value="AdoMet_MTases"/>
    <property type="match status" value="1"/>
</dbReference>
<reference evidence="2 3" key="2">
    <citation type="submission" date="2020-08" db="EMBL/GenBank/DDBJ databases">
        <authorList>
            <person name="Partida-Martinez L."/>
            <person name="Huntemann M."/>
            <person name="Clum A."/>
            <person name="Wang J."/>
            <person name="Palaniappan K."/>
            <person name="Ritter S."/>
            <person name="Chen I.-M."/>
            <person name="Stamatis D."/>
            <person name="Reddy T."/>
            <person name="O'Malley R."/>
            <person name="Daum C."/>
            <person name="Shapiro N."/>
            <person name="Ivanova N."/>
            <person name="Kyrpides N."/>
            <person name="Woyke T."/>
        </authorList>
    </citation>
    <scope>NUCLEOTIDE SEQUENCE [LARGE SCALE GENOMIC DNA]</scope>
    <source>
        <strain evidence="2 3">AS2.23</strain>
    </source>
</reference>
<feature type="domain" description="Methyltransferase type 11" evidence="1">
    <location>
        <begin position="38"/>
        <end position="130"/>
    </location>
</feature>
<dbReference type="InterPro" id="IPR013216">
    <property type="entry name" value="Methyltransf_11"/>
</dbReference>
<protein>
    <submittedName>
        <fullName evidence="2">SAM-dependent methyltransferase</fullName>
    </submittedName>
</protein>
<evidence type="ECO:0000313" key="3">
    <source>
        <dbReference type="Proteomes" id="UP000533269"/>
    </source>
</evidence>
<comment type="caution">
    <text evidence="2">The sequence shown here is derived from an EMBL/GenBank/DDBJ whole genome shotgun (WGS) entry which is preliminary data.</text>
</comment>
<reference evidence="2 3" key="1">
    <citation type="submission" date="2020-08" db="EMBL/GenBank/DDBJ databases">
        <title>The Agave Microbiome: Exploring the role of microbial communities in plant adaptations to desert environments.</title>
        <authorList>
            <person name="Partida-Martinez L.P."/>
        </authorList>
    </citation>
    <scope>NUCLEOTIDE SEQUENCE [LARGE SCALE GENOMIC DNA]</scope>
    <source>
        <strain evidence="2 3">AS2.23</strain>
    </source>
</reference>
<dbReference type="Gene3D" id="3.40.50.150">
    <property type="entry name" value="Vaccinia Virus protein VP39"/>
    <property type="match status" value="1"/>
</dbReference>
<accession>A0A7W4XVT2</accession>
<dbReference type="PANTHER" id="PTHR42912:SF95">
    <property type="entry name" value="METHYLTRANSFERASE TYPE 11 DOMAIN-CONTAINING PROTEIN"/>
    <property type="match status" value="1"/>
</dbReference>
<dbReference type="GO" id="GO:0032259">
    <property type="term" value="P:methylation"/>
    <property type="evidence" value="ECO:0007669"/>
    <property type="project" value="UniProtKB-KW"/>
</dbReference>
<dbReference type="Pfam" id="PF08241">
    <property type="entry name" value="Methyltransf_11"/>
    <property type="match status" value="1"/>
</dbReference>
<proteinExistence type="predicted"/>
<organism evidence="2 3">
    <name type="scientific">Kineococcus radiotolerans</name>
    <dbReference type="NCBI Taxonomy" id="131568"/>
    <lineage>
        <taxon>Bacteria</taxon>
        <taxon>Bacillati</taxon>
        <taxon>Actinomycetota</taxon>
        <taxon>Actinomycetes</taxon>
        <taxon>Kineosporiales</taxon>
        <taxon>Kineosporiaceae</taxon>
        <taxon>Kineococcus</taxon>
    </lineage>
</organism>
<sequence length="253" mass="26653">MGFDVVAADYDRFMGRFAVPLAARTVEFLDPAPGERALDVGCGPGALAAALVQRLGASAVAAVDPSPPFVAAAAARLPGVDVRIAAAELLPHDDHAFDLTVAQLAVHFMTDPVVGLAEMCRVTRPGGRVAATVWDYGGSRSPLTTFWTAVHDLDPAARGETGRAGTVRGQLGELFRAAGLVPSVEDELGVRVRYGSFAEWWESYARRVGPAGDHVARLGPSAREALRRRCADLLPRDGGFDVAATAWLVVAGR</sequence>